<dbReference type="STRING" id="30069.A0A182YJE5"/>
<proteinExistence type="inferred from homology"/>
<keyword evidence="5" id="KW-0479">Metal-binding</keyword>
<evidence type="ECO:0008006" key="11">
    <source>
        <dbReference type="Google" id="ProtNLM"/>
    </source>
</evidence>
<name>A0A182YJE5_ANOST</name>
<dbReference type="SUPFAM" id="SSF54060">
    <property type="entry name" value="His-Me finger endonucleases"/>
    <property type="match status" value="2"/>
</dbReference>
<feature type="active site" description="Proton acceptor" evidence="4">
    <location>
        <position position="776"/>
    </location>
</feature>
<dbReference type="GO" id="GO:0046872">
    <property type="term" value="F:metal ion binding"/>
    <property type="evidence" value="ECO:0007669"/>
    <property type="project" value="UniProtKB-KW"/>
</dbReference>
<accession>A0A182YJE5</accession>
<dbReference type="InterPro" id="IPR001604">
    <property type="entry name" value="Endo_G_ENPP1-like_dom"/>
</dbReference>
<dbReference type="GO" id="GO:0000014">
    <property type="term" value="F:single-stranded DNA endodeoxyribonuclease activity"/>
    <property type="evidence" value="ECO:0007669"/>
    <property type="project" value="TreeGrafter"/>
</dbReference>
<dbReference type="InterPro" id="IPR044925">
    <property type="entry name" value="His-Me_finger_sf"/>
</dbReference>
<evidence type="ECO:0000313" key="10">
    <source>
        <dbReference type="Proteomes" id="UP000076408"/>
    </source>
</evidence>
<dbReference type="GO" id="GO:0005743">
    <property type="term" value="C:mitochondrial inner membrane"/>
    <property type="evidence" value="ECO:0007669"/>
    <property type="project" value="TreeGrafter"/>
</dbReference>
<protein>
    <recommendedName>
        <fullName evidence="11">DNA/RNA non-specific endonuclease domain-containing protein</fullName>
    </recommendedName>
</protein>
<feature type="compositionally biased region" description="Low complexity" evidence="6">
    <location>
        <begin position="162"/>
        <end position="178"/>
    </location>
</feature>
<evidence type="ECO:0000256" key="1">
    <source>
        <dbReference type="ARBA" id="ARBA00010052"/>
    </source>
</evidence>
<sequence length="945" mass="102460">MLDSQTTAGTVTANIQCVSGQPINLGGANVNFADVACATNTTGSVRNTPKSRGIGGTPVNIGFHVPSVPCVTYIQSCYNIRTTSVIYTHHVIRGAAIEHKIIDRATHSFKLAGFNRDIREAYLQENQKTRILELLGLYQLVETNKQTSTSPEDISHGMRTVSPGPSSEHTNSSSTQSPNGSRLTLSLIAECAVDIRTQLHVRAPLFLRNNQLWVPNGPSLHWNAGDWTLIACPDNSLVNTGTPTAHIQCVSGQTFNLAATNVNIASVNIASVACVTNSTGSVQDTGRSCGQGGTLLDIGFEVPNIPFVTYIQSCYHMDTASVIYTRHIIPGMAVNYKINDNYRPSFKVGGIPSTVKPRTSYGQSEQKKRFTALLGSQAQANLYINTTSYLARGHLSPHADGIFRPWMWATYFYVNAAPQWQVTNNGNWKIVEAAVRDRAGRLNEDVLIFTGAHDIMTLPHVNGQQVPITLEAGGIQAPKWYWKIIKSPRTNAAIALINNNDPFRESMTAGEMLCSDVCAQYGWGNANYGRFAQGFTYCCTVADLRSRIPSIPAEADAANLKLGDCAIQGLTRDHIPECTVNIRTQLNAREPLFLRNNQLWAPNGPSLQWNAGETTLIACPGNSIANTGTVTANIRCVSGQTFNLGGASVNIASVSCAARSTGSLQNTGQSCGQGGTLLNLGFDVPSVGFVTYIQSCYNMQTASVIYTRHIIPGTAISHSISESYRPSFKTVGTAPQVQPATSYTTAQQAIRFAQLLGSQAQADRFITTSSYLSRGHLSPDADGIFRPWQWATYFYVNVAPQWQATNAGNWLVIENAARNIAGRLNEDVLIFNGAHDILTLPHVNGQQVPITLEAGGIQAPKWYWKIIKSPRTNAAIALINNNDPFRTSMPAGEMLCSDVCAQYGWGNANYGNFARGFTYCCTVANLRRAIPSIPAEADAANVLRF</sequence>
<dbReference type="PANTHER" id="PTHR13966">
    <property type="entry name" value="ENDONUCLEASE RELATED"/>
    <property type="match status" value="1"/>
</dbReference>
<dbReference type="VEuPathDB" id="VectorBase:ASTEI20_042478"/>
<dbReference type="GO" id="GO:0003676">
    <property type="term" value="F:nucleic acid binding"/>
    <property type="evidence" value="ECO:0007669"/>
    <property type="project" value="InterPro"/>
</dbReference>
<evidence type="ECO:0000256" key="4">
    <source>
        <dbReference type="PIRSR" id="PIRSR640255-1"/>
    </source>
</evidence>
<feature type="region of interest" description="Disordered" evidence="6">
    <location>
        <begin position="146"/>
        <end position="181"/>
    </location>
</feature>
<dbReference type="InterPro" id="IPR040255">
    <property type="entry name" value="Non-specific_endonuclease"/>
</dbReference>
<dbReference type="EnsemblMetazoa" id="ASTEI08581-RA">
    <property type="protein sequence ID" value="ASTEI08581-PA"/>
    <property type="gene ID" value="ASTEI08581"/>
</dbReference>
<reference evidence="9" key="2">
    <citation type="submission" date="2020-05" db="UniProtKB">
        <authorList>
            <consortium name="EnsemblMetazoa"/>
        </authorList>
    </citation>
    <scope>IDENTIFICATION</scope>
    <source>
        <strain evidence="9">Indian</strain>
    </source>
</reference>
<dbReference type="Gene3D" id="3.40.570.10">
    <property type="entry name" value="Extracellular Endonuclease, subunit A"/>
    <property type="match status" value="2"/>
</dbReference>
<organism evidence="9 10">
    <name type="scientific">Anopheles stephensi</name>
    <name type="common">Indo-Pakistan malaria mosquito</name>
    <dbReference type="NCBI Taxonomy" id="30069"/>
    <lineage>
        <taxon>Eukaryota</taxon>
        <taxon>Metazoa</taxon>
        <taxon>Ecdysozoa</taxon>
        <taxon>Arthropoda</taxon>
        <taxon>Hexapoda</taxon>
        <taxon>Insecta</taxon>
        <taxon>Pterygota</taxon>
        <taxon>Neoptera</taxon>
        <taxon>Endopterygota</taxon>
        <taxon>Diptera</taxon>
        <taxon>Nematocera</taxon>
        <taxon>Culicoidea</taxon>
        <taxon>Culicidae</taxon>
        <taxon>Anophelinae</taxon>
        <taxon>Anopheles</taxon>
    </lineage>
</organism>
<dbReference type="PANTHER" id="PTHR13966:SF17">
    <property type="entry name" value="ENDONUCLEASE-RELATED"/>
    <property type="match status" value="1"/>
</dbReference>
<evidence type="ECO:0000256" key="2">
    <source>
        <dbReference type="ARBA" id="ARBA00022722"/>
    </source>
</evidence>
<evidence type="ECO:0000259" key="7">
    <source>
        <dbReference type="SMART" id="SM00477"/>
    </source>
</evidence>
<reference evidence="10" key="1">
    <citation type="journal article" date="2014" name="Genome Biol.">
        <title>Genome analysis of a major urban malaria vector mosquito, Anopheles stephensi.</title>
        <authorList>
            <person name="Jiang X."/>
            <person name="Peery A."/>
            <person name="Hall A.B."/>
            <person name="Sharma A."/>
            <person name="Chen X.G."/>
            <person name="Waterhouse R.M."/>
            <person name="Komissarov A."/>
            <person name="Riehle M.M."/>
            <person name="Shouche Y."/>
            <person name="Sharakhova M.V."/>
            <person name="Lawson D."/>
            <person name="Pakpour N."/>
            <person name="Arensburger P."/>
            <person name="Davidson V.L."/>
            <person name="Eiglmeier K."/>
            <person name="Emrich S."/>
            <person name="George P."/>
            <person name="Kennedy R.C."/>
            <person name="Mane S.P."/>
            <person name="Maslen G."/>
            <person name="Oringanje C."/>
            <person name="Qi Y."/>
            <person name="Settlage R."/>
            <person name="Tojo M."/>
            <person name="Tubio J.M."/>
            <person name="Unger M.F."/>
            <person name="Wang B."/>
            <person name="Vernick K.D."/>
            <person name="Ribeiro J.M."/>
            <person name="James A.A."/>
            <person name="Michel K."/>
            <person name="Riehle M.A."/>
            <person name="Luckhart S."/>
            <person name="Sharakhov I.V."/>
            <person name="Tu Z."/>
        </authorList>
    </citation>
    <scope>NUCLEOTIDE SEQUENCE [LARGE SCALE GENOMIC DNA]</scope>
    <source>
        <strain evidence="10">Indian</strain>
    </source>
</reference>
<evidence type="ECO:0000256" key="6">
    <source>
        <dbReference type="SAM" id="MobiDB-lite"/>
    </source>
</evidence>
<dbReference type="InterPro" id="IPR020821">
    <property type="entry name" value="ENPP1-3/EXOG-like_nuc-like"/>
</dbReference>
<evidence type="ECO:0000313" key="9">
    <source>
        <dbReference type="EnsemblMetazoa" id="ASTEI08581-PA"/>
    </source>
</evidence>
<keyword evidence="10" id="KW-1185">Reference proteome</keyword>
<evidence type="ECO:0000256" key="5">
    <source>
        <dbReference type="PIRSR" id="PIRSR640255-2"/>
    </source>
</evidence>
<keyword evidence="3" id="KW-0378">Hydrolase</keyword>
<dbReference type="GO" id="GO:0005634">
    <property type="term" value="C:nucleus"/>
    <property type="evidence" value="ECO:0007669"/>
    <property type="project" value="TreeGrafter"/>
</dbReference>
<keyword evidence="3" id="KW-0255">Endonuclease</keyword>
<dbReference type="SMART" id="SM00477">
    <property type="entry name" value="NUC"/>
    <property type="match status" value="1"/>
</dbReference>
<keyword evidence="2" id="KW-0540">Nuclease</keyword>
<dbReference type="OMA" id="QTMDICH"/>
<dbReference type="GO" id="GO:0004521">
    <property type="term" value="F:RNA endonuclease activity"/>
    <property type="evidence" value="ECO:0007669"/>
    <property type="project" value="TreeGrafter"/>
</dbReference>
<dbReference type="InterPro" id="IPR044929">
    <property type="entry name" value="DNA/RNA_non-sp_Endonuclease_sf"/>
</dbReference>
<evidence type="ECO:0000259" key="8">
    <source>
        <dbReference type="SMART" id="SM00892"/>
    </source>
</evidence>
<feature type="binding site" evidence="5">
    <location>
        <position position="806"/>
    </location>
    <ligand>
        <name>Mg(2+)</name>
        <dbReference type="ChEBI" id="CHEBI:18420"/>
        <note>catalytic</note>
    </ligand>
</feature>
<feature type="domain" description="ENPP1-3/EXOG-like endonuclease/phosphodiesterase" evidence="7">
    <location>
        <begin position="717"/>
        <end position="902"/>
    </location>
</feature>
<dbReference type="VEuPathDB" id="VectorBase:ASTEI08581"/>
<dbReference type="Proteomes" id="UP000076408">
    <property type="component" value="Unassembled WGS sequence"/>
</dbReference>
<dbReference type="AlphaFoldDB" id="A0A182YJE5"/>
<evidence type="ECO:0000256" key="3">
    <source>
        <dbReference type="ARBA" id="ARBA00022759"/>
    </source>
</evidence>
<dbReference type="Pfam" id="PF01223">
    <property type="entry name" value="Endonuclease_NS"/>
    <property type="match status" value="2"/>
</dbReference>
<dbReference type="VEuPathDB" id="VectorBase:ASTEI20_043836"/>
<dbReference type="GO" id="GO:0006309">
    <property type="term" value="P:apoptotic DNA fragmentation"/>
    <property type="evidence" value="ECO:0007669"/>
    <property type="project" value="TreeGrafter"/>
</dbReference>
<feature type="domain" description="DNA/RNA non-specific endonuclease/pyrophosphatase/phosphodiesterase" evidence="8">
    <location>
        <begin position="307"/>
        <end position="544"/>
    </location>
</feature>
<dbReference type="VEuPathDB" id="VectorBase:ASTE003601"/>
<dbReference type="FunFam" id="3.40.570.10:FF:000007">
    <property type="entry name" value="Alkaline nuclease"/>
    <property type="match status" value="2"/>
</dbReference>
<dbReference type="SMART" id="SM00892">
    <property type="entry name" value="Endonuclease_NS"/>
    <property type="match status" value="2"/>
</dbReference>
<dbReference type="VEuPathDB" id="VectorBase:ASTE001912"/>
<comment type="similarity">
    <text evidence="1">Belongs to the DNA/RNA non-specific endonuclease family.</text>
</comment>
<feature type="domain" description="DNA/RNA non-specific endonuclease/pyrophosphatase/phosphodiesterase" evidence="8">
    <location>
        <begin position="689"/>
        <end position="926"/>
    </location>
</feature>